<organism evidence="6 7">
    <name type="scientific">Mesorhizobium amorphae CCNWGS0123</name>
    <dbReference type="NCBI Taxonomy" id="1082933"/>
    <lineage>
        <taxon>Bacteria</taxon>
        <taxon>Pseudomonadati</taxon>
        <taxon>Pseudomonadota</taxon>
        <taxon>Alphaproteobacteria</taxon>
        <taxon>Hyphomicrobiales</taxon>
        <taxon>Phyllobacteriaceae</taxon>
        <taxon>Mesorhizobium</taxon>
    </lineage>
</organism>
<reference evidence="6 7" key="1">
    <citation type="journal article" date="2012" name="J. Bacteriol.">
        <title>Draft Genome Sequence of Plant Growth-Promoting Rhizobium Mesorhizobium amorphae, Isolated from Zinc-Lead Mine Tailings.</title>
        <authorList>
            <person name="Hao X."/>
            <person name="Lin Y."/>
            <person name="Johnstone L."/>
            <person name="Baltrus D.A."/>
            <person name="Miller S.J."/>
            <person name="Wei G."/>
            <person name="Rensing C."/>
        </authorList>
    </citation>
    <scope>NUCLEOTIDE SEQUENCE [LARGE SCALE GENOMIC DNA]</scope>
    <source>
        <strain evidence="6 7">CCNWGS0123</strain>
    </source>
</reference>
<dbReference type="RefSeq" id="WP_006205740.1">
    <property type="nucleotide sequence ID" value="NZ_AGSN01000211.1"/>
</dbReference>
<evidence type="ECO:0000256" key="1">
    <source>
        <dbReference type="ARBA" id="ARBA00004370"/>
    </source>
</evidence>
<dbReference type="InterPro" id="IPR050307">
    <property type="entry name" value="Sterol_Desaturase_Related"/>
</dbReference>
<dbReference type="EMBL" id="AGSN01000211">
    <property type="protein sequence ID" value="EHH05494.1"/>
    <property type="molecule type" value="Genomic_DNA"/>
</dbReference>
<sequence>ALFVLLLPLFREVHFYAIHRLVHWPVLYRWIHSVHHKNSNPTPWSGLAMHPAEHVLLFSSILLNWIIPSNPFMVVMHLLRISLNSVVDHTGFGKVVFVDGKAQIDGASYSHYLHHRFFEVNYSDGVVPIDRLFGTFHDGSQKAHNTMNERFKKKNAKEPSAPTP</sequence>
<proteinExistence type="predicted"/>
<dbReference type="eggNOG" id="COG3000">
    <property type="taxonomic scope" value="Bacteria"/>
</dbReference>
<dbReference type="GO" id="GO:0016020">
    <property type="term" value="C:membrane"/>
    <property type="evidence" value="ECO:0007669"/>
    <property type="project" value="UniProtKB-SubCell"/>
</dbReference>
<evidence type="ECO:0000313" key="7">
    <source>
        <dbReference type="Proteomes" id="UP000002949"/>
    </source>
</evidence>
<keyword evidence="4" id="KW-0472">Membrane</keyword>
<evidence type="ECO:0000256" key="2">
    <source>
        <dbReference type="ARBA" id="ARBA00022692"/>
    </source>
</evidence>
<evidence type="ECO:0000256" key="3">
    <source>
        <dbReference type="ARBA" id="ARBA00022989"/>
    </source>
</evidence>
<gene>
    <name evidence="6" type="ORF">MEA186_29827</name>
</gene>
<keyword evidence="2" id="KW-0812">Transmembrane</keyword>
<evidence type="ECO:0000259" key="5">
    <source>
        <dbReference type="Pfam" id="PF04116"/>
    </source>
</evidence>
<dbReference type="PANTHER" id="PTHR11863">
    <property type="entry name" value="STEROL DESATURASE"/>
    <property type="match status" value="1"/>
</dbReference>
<accession>G6YIZ0</accession>
<dbReference type="Pfam" id="PF04116">
    <property type="entry name" value="FA_hydroxylase"/>
    <property type="match status" value="1"/>
</dbReference>
<dbReference type="GO" id="GO:0005506">
    <property type="term" value="F:iron ion binding"/>
    <property type="evidence" value="ECO:0007669"/>
    <property type="project" value="InterPro"/>
</dbReference>
<dbReference type="Proteomes" id="UP000002949">
    <property type="component" value="Unassembled WGS sequence"/>
</dbReference>
<keyword evidence="3" id="KW-1133">Transmembrane helix</keyword>
<feature type="domain" description="Fatty acid hydroxylase" evidence="5">
    <location>
        <begin position="5"/>
        <end position="135"/>
    </location>
</feature>
<evidence type="ECO:0000313" key="6">
    <source>
        <dbReference type="EMBL" id="EHH05494.1"/>
    </source>
</evidence>
<name>G6YIZ0_9HYPH</name>
<protein>
    <submittedName>
        <fullName evidence="6">Sterol desaturase</fullName>
    </submittedName>
</protein>
<feature type="non-terminal residue" evidence="6">
    <location>
        <position position="1"/>
    </location>
</feature>
<dbReference type="GO" id="GO:0008610">
    <property type="term" value="P:lipid biosynthetic process"/>
    <property type="evidence" value="ECO:0007669"/>
    <property type="project" value="InterPro"/>
</dbReference>
<dbReference type="InterPro" id="IPR006694">
    <property type="entry name" value="Fatty_acid_hydroxylase"/>
</dbReference>
<dbReference type="AlphaFoldDB" id="G6YIZ0"/>
<dbReference type="GO" id="GO:0016491">
    <property type="term" value="F:oxidoreductase activity"/>
    <property type="evidence" value="ECO:0007669"/>
    <property type="project" value="InterPro"/>
</dbReference>
<evidence type="ECO:0000256" key="4">
    <source>
        <dbReference type="ARBA" id="ARBA00023136"/>
    </source>
</evidence>
<comment type="subcellular location">
    <subcellularLocation>
        <location evidence="1">Membrane</location>
    </subcellularLocation>
</comment>
<keyword evidence="7" id="KW-1185">Reference proteome</keyword>